<sequence length="40" mass="4480">MNGGICRCGRELPTVPDTETPYEFCSQQCKDEDEAQNDKA</sequence>
<gene>
    <name evidence="1" type="ORF">LCGC14_1606260</name>
</gene>
<evidence type="ECO:0000313" key="1">
    <source>
        <dbReference type="EMBL" id="KKM24316.1"/>
    </source>
</evidence>
<reference evidence="1" key="1">
    <citation type="journal article" date="2015" name="Nature">
        <title>Complex archaea that bridge the gap between prokaryotes and eukaryotes.</title>
        <authorList>
            <person name="Spang A."/>
            <person name="Saw J.H."/>
            <person name="Jorgensen S.L."/>
            <person name="Zaremba-Niedzwiedzka K."/>
            <person name="Martijn J."/>
            <person name="Lind A.E."/>
            <person name="van Eijk R."/>
            <person name="Schleper C."/>
            <person name="Guy L."/>
            <person name="Ettema T.J."/>
        </authorList>
    </citation>
    <scope>NUCLEOTIDE SEQUENCE</scope>
</reference>
<dbReference type="AlphaFoldDB" id="A0A0F9I9N0"/>
<comment type="caution">
    <text evidence="1">The sequence shown here is derived from an EMBL/GenBank/DDBJ whole genome shotgun (WGS) entry which is preliminary data.</text>
</comment>
<proteinExistence type="predicted"/>
<organism evidence="1">
    <name type="scientific">marine sediment metagenome</name>
    <dbReference type="NCBI Taxonomy" id="412755"/>
    <lineage>
        <taxon>unclassified sequences</taxon>
        <taxon>metagenomes</taxon>
        <taxon>ecological metagenomes</taxon>
    </lineage>
</organism>
<name>A0A0F9I9N0_9ZZZZ</name>
<dbReference type="EMBL" id="LAZR01012948">
    <property type="protein sequence ID" value="KKM24316.1"/>
    <property type="molecule type" value="Genomic_DNA"/>
</dbReference>
<protein>
    <submittedName>
        <fullName evidence="1">Uncharacterized protein</fullName>
    </submittedName>
</protein>
<accession>A0A0F9I9N0</accession>